<proteinExistence type="inferred from homology"/>
<dbReference type="Pfam" id="PF11807">
    <property type="entry name" value="UstYa"/>
    <property type="match status" value="1"/>
</dbReference>
<dbReference type="EMBL" id="NBII01000002">
    <property type="protein sequence ID" value="PAV21722.1"/>
    <property type="molecule type" value="Genomic_DNA"/>
</dbReference>
<keyword evidence="3" id="KW-0812">Transmembrane</keyword>
<dbReference type="GO" id="GO:0043386">
    <property type="term" value="P:mycotoxin biosynthetic process"/>
    <property type="evidence" value="ECO:0007669"/>
    <property type="project" value="InterPro"/>
</dbReference>
<dbReference type="PANTHER" id="PTHR33365:SF4">
    <property type="entry name" value="CYCLOCHLOROTINE BIOSYNTHESIS PROTEIN O"/>
    <property type="match status" value="1"/>
</dbReference>
<dbReference type="InterPro" id="IPR021765">
    <property type="entry name" value="UstYa-like"/>
</dbReference>
<comment type="similarity">
    <text evidence="2">Belongs to the ustYa family.</text>
</comment>
<evidence type="ECO:0000313" key="4">
    <source>
        <dbReference type="EMBL" id="PAV21722.1"/>
    </source>
</evidence>
<dbReference type="PANTHER" id="PTHR33365">
    <property type="entry name" value="YALI0B05434P"/>
    <property type="match status" value="1"/>
</dbReference>
<evidence type="ECO:0000256" key="2">
    <source>
        <dbReference type="ARBA" id="ARBA00035112"/>
    </source>
</evidence>
<reference evidence="4 5" key="1">
    <citation type="journal article" date="2017" name="Mol. Ecol.">
        <title>Comparative and population genomic landscape of Phellinus noxius: A hypervariable fungus causing root rot in trees.</title>
        <authorList>
            <person name="Chung C.L."/>
            <person name="Lee T.J."/>
            <person name="Akiba M."/>
            <person name="Lee H.H."/>
            <person name="Kuo T.H."/>
            <person name="Liu D."/>
            <person name="Ke H.M."/>
            <person name="Yokoi T."/>
            <person name="Roa M.B."/>
            <person name="Lu M.J."/>
            <person name="Chang Y.Y."/>
            <person name="Ann P.J."/>
            <person name="Tsai J.N."/>
            <person name="Chen C.Y."/>
            <person name="Tzean S.S."/>
            <person name="Ota Y."/>
            <person name="Hattori T."/>
            <person name="Sahashi N."/>
            <person name="Liou R.F."/>
            <person name="Kikuchi T."/>
            <person name="Tsai I.J."/>
        </authorList>
    </citation>
    <scope>NUCLEOTIDE SEQUENCE [LARGE SCALE GENOMIC DNA]</scope>
    <source>
        <strain evidence="4 5">FFPRI411160</strain>
    </source>
</reference>
<dbReference type="AlphaFoldDB" id="A0A286UQ76"/>
<comment type="pathway">
    <text evidence="1">Mycotoxin biosynthesis.</text>
</comment>
<sequence>MVDNRHNVLVLKFKPLVFLVTVILLARIFILAQLKIAVDTNRTNQSIKNFSYLGMDYPRTWPPKQLRSVRVIAQGFYRLQVDNDAEWEVFIPGEGLIHLGEQKKPFMISMMHELRCLDLIRREILRSAGLREEVEVSREVIRHCVNYLRQTTLCRADTSFEMLIGDPPNAYPLTQVCKDWETVYEEIAKNQTP</sequence>
<organism evidence="4 5">
    <name type="scientific">Pyrrhoderma noxium</name>
    <dbReference type="NCBI Taxonomy" id="2282107"/>
    <lineage>
        <taxon>Eukaryota</taxon>
        <taxon>Fungi</taxon>
        <taxon>Dikarya</taxon>
        <taxon>Basidiomycota</taxon>
        <taxon>Agaricomycotina</taxon>
        <taxon>Agaricomycetes</taxon>
        <taxon>Hymenochaetales</taxon>
        <taxon>Hymenochaetaceae</taxon>
        <taxon>Pyrrhoderma</taxon>
    </lineage>
</organism>
<dbReference type="STRING" id="2282107.A0A286UQ76"/>
<keyword evidence="5" id="KW-1185">Reference proteome</keyword>
<evidence type="ECO:0000256" key="1">
    <source>
        <dbReference type="ARBA" id="ARBA00004685"/>
    </source>
</evidence>
<dbReference type="OrthoDB" id="3687641at2759"/>
<name>A0A286UQ76_9AGAM</name>
<gene>
    <name evidence="4" type="ORF">PNOK_0167900</name>
</gene>
<keyword evidence="3" id="KW-0472">Membrane</keyword>
<dbReference type="InParanoid" id="A0A286UQ76"/>
<accession>A0A286UQ76</accession>
<feature type="transmembrane region" description="Helical" evidence="3">
    <location>
        <begin position="16"/>
        <end position="38"/>
    </location>
</feature>
<comment type="caution">
    <text evidence="4">The sequence shown here is derived from an EMBL/GenBank/DDBJ whole genome shotgun (WGS) entry which is preliminary data.</text>
</comment>
<evidence type="ECO:0000256" key="3">
    <source>
        <dbReference type="SAM" id="Phobius"/>
    </source>
</evidence>
<evidence type="ECO:0000313" key="5">
    <source>
        <dbReference type="Proteomes" id="UP000217199"/>
    </source>
</evidence>
<keyword evidence="3" id="KW-1133">Transmembrane helix</keyword>
<dbReference type="Proteomes" id="UP000217199">
    <property type="component" value="Unassembled WGS sequence"/>
</dbReference>
<protein>
    <submittedName>
        <fullName evidence="4">Uncharacterized protein</fullName>
    </submittedName>
</protein>